<protein>
    <submittedName>
        <fullName evidence="2">Uncharacterized protein</fullName>
    </submittedName>
</protein>
<evidence type="ECO:0000313" key="2">
    <source>
        <dbReference type="EMBL" id="MFC5478708.1"/>
    </source>
</evidence>
<organism evidence="2 3">
    <name type="scientific">Massilia suwonensis</name>
    <dbReference type="NCBI Taxonomy" id="648895"/>
    <lineage>
        <taxon>Bacteria</taxon>
        <taxon>Pseudomonadati</taxon>
        <taxon>Pseudomonadota</taxon>
        <taxon>Betaproteobacteria</taxon>
        <taxon>Burkholderiales</taxon>
        <taxon>Oxalobacteraceae</taxon>
        <taxon>Telluria group</taxon>
        <taxon>Massilia</taxon>
    </lineage>
</organism>
<evidence type="ECO:0000313" key="3">
    <source>
        <dbReference type="Proteomes" id="UP001596101"/>
    </source>
</evidence>
<dbReference type="RefSeq" id="WP_379754889.1">
    <property type="nucleotide sequence ID" value="NZ_JBHSMR010000013.1"/>
</dbReference>
<name>A0ABW0MKD7_9BURK</name>
<evidence type="ECO:0000256" key="1">
    <source>
        <dbReference type="SAM" id="MobiDB-lite"/>
    </source>
</evidence>
<feature type="region of interest" description="Disordered" evidence="1">
    <location>
        <begin position="46"/>
        <end position="65"/>
    </location>
</feature>
<gene>
    <name evidence="2" type="ORF">ACFPQ5_10935</name>
</gene>
<reference evidence="3" key="1">
    <citation type="journal article" date="2019" name="Int. J. Syst. Evol. Microbiol.">
        <title>The Global Catalogue of Microorganisms (GCM) 10K type strain sequencing project: providing services to taxonomists for standard genome sequencing and annotation.</title>
        <authorList>
            <consortium name="The Broad Institute Genomics Platform"/>
            <consortium name="The Broad Institute Genome Sequencing Center for Infectious Disease"/>
            <person name="Wu L."/>
            <person name="Ma J."/>
        </authorList>
    </citation>
    <scope>NUCLEOTIDE SEQUENCE [LARGE SCALE GENOMIC DNA]</scope>
    <source>
        <strain evidence="3">CCUG 43111</strain>
    </source>
</reference>
<comment type="caution">
    <text evidence="2">The sequence shown here is derived from an EMBL/GenBank/DDBJ whole genome shotgun (WGS) entry which is preliminary data.</text>
</comment>
<dbReference type="Proteomes" id="UP001596101">
    <property type="component" value="Unassembled WGS sequence"/>
</dbReference>
<sequence>MANIVIKDLQENTELDRQAMHAIAGGARFRASAGVLRPVVRRVRLYDPAPGRSAAGQATPRPPAR</sequence>
<proteinExistence type="predicted"/>
<accession>A0ABW0MKD7</accession>
<keyword evidence="3" id="KW-1185">Reference proteome</keyword>
<dbReference type="EMBL" id="JBHSMR010000013">
    <property type="protein sequence ID" value="MFC5478708.1"/>
    <property type="molecule type" value="Genomic_DNA"/>
</dbReference>